<gene>
    <name evidence="2" type="primary">pgdA</name>
    <name evidence="2" type="ORF">BerOc1_01096</name>
</gene>
<comment type="caution">
    <text evidence="2">The sequence shown here is derived from an EMBL/GenBank/DDBJ whole genome shotgun (WGS) entry which is preliminary data.</text>
</comment>
<sequence length="299" mass="34150">MPEDRGQLVNAMSVDVEDYYQVGAFKNVIDPADWDSYPFRAGDNTRRVLDLFDEFGVKSTFFSLGWVAERDPALIRRIVDAGHELACHGYGHQLVFEIGQEAFREDIHRAKSMLEDIAGTAVHGYRAPSYSVTHKSLWAYDILIDEGFTYDSSVFPIYHDVYGIPHSPRFPYVVEREKGTIKEFPITTYPFRFLGRKLDLPFSGGGYFRLLPFPMIDRALRRINEGDGMPGVVYFHPWEIDPGQPRISGAGLKSRFRHYVNLSRTWGKLHKLLGKYRFAPVQDVLAAMTLDRASAMENA</sequence>
<keyword evidence="3" id="KW-1185">Reference proteome</keyword>
<dbReference type="GO" id="GO:0005975">
    <property type="term" value="P:carbohydrate metabolic process"/>
    <property type="evidence" value="ECO:0007669"/>
    <property type="project" value="InterPro"/>
</dbReference>
<dbReference type="Pfam" id="PF11959">
    <property type="entry name" value="DUF3473"/>
    <property type="match status" value="1"/>
</dbReference>
<dbReference type="PROSITE" id="PS51677">
    <property type="entry name" value="NODB"/>
    <property type="match status" value="1"/>
</dbReference>
<evidence type="ECO:0000313" key="2">
    <source>
        <dbReference type="EMBL" id="OIQ49172.1"/>
    </source>
</evidence>
<name>A0A1J5MTH6_9BACT</name>
<evidence type="ECO:0000313" key="3">
    <source>
        <dbReference type="Proteomes" id="UP000181901"/>
    </source>
</evidence>
<dbReference type="EMBL" id="LKAQ01000004">
    <property type="protein sequence ID" value="OIQ49172.1"/>
    <property type="molecule type" value="Genomic_DNA"/>
</dbReference>
<feature type="domain" description="NodB homology" evidence="1">
    <location>
        <begin position="26"/>
        <end position="232"/>
    </location>
</feature>
<dbReference type="EC" id="3.5.1.-" evidence="2"/>
<accession>A0A1J5MTH6</accession>
<dbReference type="SUPFAM" id="SSF88713">
    <property type="entry name" value="Glycoside hydrolase/deacetylase"/>
    <property type="match status" value="1"/>
</dbReference>
<dbReference type="InterPro" id="IPR002509">
    <property type="entry name" value="NODB_dom"/>
</dbReference>
<evidence type="ECO:0000259" key="1">
    <source>
        <dbReference type="PROSITE" id="PS51677"/>
    </source>
</evidence>
<dbReference type="NCBIfam" id="TIGR03006">
    <property type="entry name" value="pepcterm_polyde"/>
    <property type="match status" value="1"/>
</dbReference>
<dbReference type="PANTHER" id="PTHR47561">
    <property type="entry name" value="POLYSACCHARIDE DEACETYLASE FAMILY PROTEIN (AFU_ORTHOLOGUE AFUA_6G05030)"/>
    <property type="match status" value="1"/>
</dbReference>
<dbReference type="InterPro" id="IPR022560">
    <property type="entry name" value="DUF3473"/>
</dbReference>
<dbReference type="AlphaFoldDB" id="A0A1J5MTH6"/>
<dbReference type="Gene3D" id="3.20.20.370">
    <property type="entry name" value="Glycoside hydrolase/deacetylase"/>
    <property type="match status" value="1"/>
</dbReference>
<dbReference type="InterPro" id="IPR045235">
    <property type="entry name" value="PuuE_HpPgdA-like"/>
</dbReference>
<dbReference type="Proteomes" id="UP000181901">
    <property type="component" value="Unassembled WGS sequence"/>
</dbReference>
<organism evidence="2 3">
    <name type="scientific">Pseudodesulfovibrio hydrargyri</name>
    <dbReference type="NCBI Taxonomy" id="2125990"/>
    <lineage>
        <taxon>Bacteria</taxon>
        <taxon>Pseudomonadati</taxon>
        <taxon>Thermodesulfobacteriota</taxon>
        <taxon>Desulfovibrionia</taxon>
        <taxon>Desulfovibrionales</taxon>
        <taxon>Desulfovibrionaceae</taxon>
    </lineage>
</organism>
<proteinExistence type="predicted"/>
<dbReference type="InterPro" id="IPR011330">
    <property type="entry name" value="Glyco_hydro/deAcase_b/a-brl"/>
</dbReference>
<keyword evidence="2" id="KW-0378">Hydrolase</keyword>
<reference evidence="2 3" key="1">
    <citation type="submission" date="2015-09" db="EMBL/GenBank/DDBJ databases">
        <title>Genome of Desulfovibrio dechloracetivorans BerOc1, a mercury methylating strain isolated from highly hydrocarbons and metals contaminated coastal sediments.</title>
        <authorList>
            <person name="Goni Urriza M."/>
            <person name="Gassie C."/>
            <person name="Bouchez O."/>
            <person name="Klopp C."/>
            <person name="Ranchou-Peyruse A."/>
            <person name="Remy G."/>
        </authorList>
    </citation>
    <scope>NUCLEOTIDE SEQUENCE [LARGE SCALE GENOMIC DNA]</scope>
    <source>
        <strain evidence="2 3">BerOc1</strain>
    </source>
</reference>
<dbReference type="CDD" id="cd10941">
    <property type="entry name" value="CE4_PuuE_HpPgdA_like_2"/>
    <property type="match status" value="1"/>
</dbReference>
<protein>
    <submittedName>
        <fullName evidence="2">Peptidoglycan deacetylase</fullName>
        <ecNumber evidence="2">3.5.1.-</ecNumber>
    </submittedName>
</protein>
<dbReference type="Pfam" id="PF01522">
    <property type="entry name" value="Polysacc_deac_1"/>
    <property type="match status" value="1"/>
</dbReference>
<dbReference type="InterPro" id="IPR014344">
    <property type="entry name" value="XrtA_polysacc_deacetyl"/>
</dbReference>
<dbReference type="GO" id="GO:0016810">
    <property type="term" value="F:hydrolase activity, acting on carbon-nitrogen (but not peptide) bonds"/>
    <property type="evidence" value="ECO:0007669"/>
    <property type="project" value="InterPro"/>
</dbReference>
<dbReference type="PANTHER" id="PTHR47561:SF1">
    <property type="entry name" value="POLYSACCHARIDE DEACETYLASE FAMILY PROTEIN (AFU_ORTHOLOGUE AFUA_6G05030)"/>
    <property type="match status" value="1"/>
</dbReference>